<feature type="transmembrane region" description="Helical" evidence="2">
    <location>
        <begin position="95"/>
        <end position="115"/>
    </location>
</feature>
<accession>A0ABU9MWQ3</accession>
<keyword evidence="1" id="KW-0620">Polyamine biosynthesis</keyword>
<keyword evidence="4" id="KW-1185">Reference proteome</keyword>
<feature type="transmembrane region" description="Helical" evidence="2">
    <location>
        <begin position="166"/>
        <end position="188"/>
    </location>
</feature>
<dbReference type="Gene3D" id="3.40.50.150">
    <property type="entry name" value="Vaccinia Virus protein VP39"/>
    <property type="match status" value="1"/>
</dbReference>
<feature type="transmembrane region" description="Helical" evidence="2">
    <location>
        <begin position="239"/>
        <end position="258"/>
    </location>
</feature>
<keyword evidence="2" id="KW-1133">Transmembrane helix</keyword>
<keyword evidence="2" id="KW-0472">Membrane</keyword>
<dbReference type="InterPro" id="IPR029063">
    <property type="entry name" value="SAM-dependent_MTases_sf"/>
</dbReference>
<dbReference type="RefSeq" id="WP_342676830.1">
    <property type="nucleotide sequence ID" value="NZ_JBCGCU010000004.1"/>
</dbReference>
<feature type="transmembrane region" description="Helical" evidence="2">
    <location>
        <begin position="380"/>
        <end position="399"/>
    </location>
</feature>
<feature type="transmembrane region" description="Helical" evidence="2">
    <location>
        <begin position="136"/>
        <end position="154"/>
    </location>
</feature>
<name>A0ABU9MWQ3_9GAMM</name>
<comment type="caution">
    <text evidence="3">The sequence shown here is derived from an EMBL/GenBank/DDBJ whole genome shotgun (WGS) entry which is preliminary data.</text>
</comment>
<dbReference type="PANTHER" id="PTHR43317:SF1">
    <property type="entry name" value="THERMOSPERMINE SYNTHASE ACAULIS5"/>
    <property type="match status" value="1"/>
</dbReference>
<protein>
    <submittedName>
        <fullName evidence="3">Fused MFS/spermidine synthase</fullName>
    </submittedName>
</protein>
<evidence type="ECO:0000256" key="2">
    <source>
        <dbReference type="SAM" id="Phobius"/>
    </source>
</evidence>
<feature type="transmembrane region" description="Helical" evidence="2">
    <location>
        <begin position="35"/>
        <end position="56"/>
    </location>
</feature>
<feature type="transmembrane region" description="Helical" evidence="2">
    <location>
        <begin position="325"/>
        <end position="348"/>
    </location>
</feature>
<dbReference type="EMBL" id="JBCGCU010000004">
    <property type="protein sequence ID" value="MEM0514759.1"/>
    <property type="molecule type" value="Genomic_DNA"/>
</dbReference>
<keyword evidence="2" id="KW-0812">Transmembrane</keyword>
<dbReference type="Proteomes" id="UP001447008">
    <property type="component" value="Unassembled WGS sequence"/>
</dbReference>
<dbReference type="SUPFAM" id="SSF53335">
    <property type="entry name" value="S-adenosyl-L-methionine-dependent methyltransferases"/>
    <property type="match status" value="1"/>
</dbReference>
<feature type="transmembrane region" description="Helical" evidence="2">
    <location>
        <begin position="209"/>
        <end position="227"/>
    </location>
</feature>
<organism evidence="3 4">
    <name type="scientific">Pseudoalteromonas qingdaonensis</name>
    <dbReference type="NCBI Taxonomy" id="3131913"/>
    <lineage>
        <taxon>Bacteria</taxon>
        <taxon>Pseudomonadati</taxon>
        <taxon>Pseudomonadota</taxon>
        <taxon>Gammaproteobacteria</taxon>
        <taxon>Alteromonadales</taxon>
        <taxon>Pseudoalteromonadaceae</taxon>
        <taxon>Pseudoalteromonas</taxon>
    </lineage>
</organism>
<feature type="transmembrane region" description="Helical" evidence="2">
    <location>
        <begin position="290"/>
        <end position="313"/>
    </location>
</feature>
<feature type="transmembrane region" description="Helical" evidence="2">
    <location>
        <begin position="265"/>
        <end position="284"/>
    </location>
</feature>
<evidence type="ECO:0000313" key="4">
    <source>
        <dbReference type="Proteomes" id="UP001447008"/>
    </source>
</evidence>
<feature type="transmembrane region" description="Helical" evidence="2">
    <location>
        <begin position="68"/>
        <end position="89"/>
    </location>
</feature>
<reference evidence="3 4" key="1">
    <citation type="submission" date="2024-03" db="EMBL/GenBank/DDBJ databases">
        <title>Pseudoalteromonas qingdaonensis sp. nov., isolated from the intestines of marine benthic organisms.</title>
        <authorList>
            <person name="Lin X."/>
            <person name="Fang S."/>
            <person name="Hu X."/>
        </authorList>
    </citation>
    <scope>NUCLEOTIDE SEQUENCE [LARGE SCALE GENOMIC DNA]</scope>
    <source>
        <strain evidence="3 4">YIC-827</strain>
    </source>
</reference>
<evidence type="ECO:0000256" key="1">
    <source>
        <dbReference type="ARBA" id="ARBA00023115"/>
    </source>
</evidence>
<gene>
    <name evidence="3" type="ORF">WCN91_04870</name>
</gene>
<dbReference type="NCBIfam" id="NF037959">
    <property type="entry name" value="MFS_SpdSyn"/>
    <property type="match status" value="1"/>
</dbReference>
<sequence length="670" mass="73846">MLAIILVFLSAFLLFQVQPIMAKMLLPSFGGGTQVWTACLLFFQTFLLASYGYAHLISSRLALKKQFFVHAGLLLAGAIALPIGTQVLVTPSDTPALGVLAQLAMAVGLPYFALAATAPLMQSWQAKVDNEHAYKLYSYSNIGSFLALLSYPFAVEPWLGLGNQSWLWSGLFVAFAATFYTYMARFYHQAKRLGSTEQSAFRGGVHGKWLLWLALSACGVMVLTASTNAMTQNVAPVPFLWLLPLALYLLTFVLCFHSPKAYHRIFWLAALVVCAFISCFLFFIGSQFDIVSQVILYSLVLFAACMICHGELVHAKPSTEYLTQFYLVMALGGALGTALITFIAPQVFTLYYEYPLAIGAALVLFAVGIWLDKNTQKRTMLSASALSCAVLAAGLFVWLDGQFKSNDIERLRNFYGLLTVTEVDIDGRTERRLIDGTTTHGVEVLKGEGQGEPQSYYRHQTLVGQLLQGLPNGAQAGFIGLGAGTLAAYGKSKDTYTFYELNPNVLATAKAQFSYLENSQAKLDYVLGDGRITLSAQQAQGQEQVFDALVLDAFSGDAIPMHLLTQEAMALYLTQLKEDGILAVHISNTHLDLTPLMRGLAQKFDLAIVYGEAKAQQRHGHDVRWVLLSQDHARLQAYRAIQSPWPSNTTPFIWRDDYSNLLQAMKFMGE</sequence>
<proteinExistence type="predicted"/>
<evidence type="ECO:0000313" key="3">
    <source>
        <dbReference type="EMBL" id="MEM0514759.1"/>
    </source>
</evidence>
<dbReference type="PANTHER" id="PTHR43317">
    <property type="entry name" value="THERMOSPERMINE SYNTHASE ACAULIS5"/>
    <property type="match status" value="1"/>
</dbReference>
<feature type="transmembrane region" description="Helical" evidence="2">
    <location>
        <begin position="354"/>
        <end position="371"/>
    </location>
</feature>